<protein>
    <submittedName>
        <fullName evidence="4">ABC transporter substrate-binding protein</fullName>
    </submittedName>
</protein>
<dbReference type="SUPFAM" id="SSF53850">
    <property type="entry name" value="Periplasmic binding protein-like II"/>
    <property type="match status" value="1"/>
</dbReference>
<dbReference type="EMBL" id="JADEWZ010000028">
    <property type="protein sequence ID" value="MBE9117681.1"/>
    <property type="molecule type" value="Genomic_DNA"/>
</dbReference>
<evidence type="ECO:0000256" key="1">
    <source>
        <dbReference type="ARBA" id="ARBA00004418"/>
    </source>
</evidence>
<dbReference type="PANTHER" id="PTHR30024">
    <property type="entry name" value="ALIPHATIC SULFONATES-BINDING PROTEIN-RELATED"/>
    <property type="match status" value="1"/>
</dbReference>
<organism evidence="4 5">
    <name type="scientific">Lusitaniella coriacea LEGE 07157</name>
    <dbReference type="NCBI Taxonomy" id="945747"/>
    <lineage>
        <taxon>Bacteria</taxon>
        <taxon>Bacillati</taxon>
        <taxon>Cyanobacteriota</taxon>
        <taxon>Cyanophyceae</taxon>
        <taxon>Spirulinales</taxon>
        <taxon>Lusitaniellaceae</taxon>
        <taxon>Lusitaniella</taxon>
    </lineage>
</organism>
<dbReference type="GO" id="GO:0042597">
    <property type="term" value="C:periplasmic space"/>
    <property type="evidence" value="ECO:0007669"/>
    <property type="project" value="UniProtKB-SubCell"/>
</dbReference>
<name>A0A8J7DYA0_9CYAN</name>
<evidence type="ECO:0000313" key="5">
    <source>
        <dbReference type="Proteomes" id="UP000654482"/>
    </source>
</evidence>
<dbReference type="Proteomes" id="UP000654482">
    <property type="component" value="Unassembled WGS sequence"/>
</dbReference>
<proteinExistence type="inferred from homology"/>
<gene>
    <name evidence="4" type="ORF">IQ249_17430</name>
</gene>
<reference evidence="4" key="1">
    <citation type="submission" date="2020-10" db="EMBL/GenBank/DDBJ databases">
        <authorList>
            <person name="Castelo-Branco R."/>
            <person name="Eusebio N."/>
            <person name="Adriana R."/>
            <person name="Vieira A."/>
            <person name="Brugerolle De Fraissinette N."/>
            <person name="Rezende De Castro R."/>
            <person name="Schneider M.P."/>
            <person name="Vasconcelos V."/>
            <person name="Leao P.N."/>
        </authorList>
    </citation>
    <scope>NUCLEOTIDE SEQUENCE</scope>
    <source>
        <strain evidence="4">LEGE 07157</strain>
    </source>
</reference>
<dbReference type="Gene3D" id="3.40.190.10">
    <property type="entry name" value="Periplasmic binding protein-like II"/>
    <property type="match status" value="2"/>
</dbReference>
<evidence type="ECO:0000256" key="2">
    <source>
        <dbReference type="ARBA" id="ARBA00010742"/>
    </source>
</evidence>
<dbReference type="RefSeq" id="WP_194030765.1">
    <property type="nucleotide sequence ID" value="NZ_JADEWZ010000028.1"/>
</dbReference>
<sequence length="340" mass="37719">MKFWSSLQENRSFWSKWCWKVRKQIVILPFALLFSLSLLTSCNTAPASPLRVAINPWPGYETLYLARSLGHYENTPIELIDFPSAAEEMRAYRNGNVEAMASTLDQALTLATTQSDVRIVTIMDFSEGGDVILAKPEILNLKALKGKRVGVEANALGAYTISRALELADLTPNDIEVVPLGLSEHERAFKDGEIDAVVTFGAARTRISETGAKQIFDSSQIPGEIVDTLVVRQSVLETQSEASQALVKGHFEAREYLKKHPQESAERVAPRTQITPEQFLESFEGLRSPDIQENQTLLGGENPLLLKTARRLVAIMMDNDLLSKPVDPANLLDDRLVKAL</sequence>
<evidence type="ECO:0000256" key="3">
    <source>
        <dbReference type="ARBA" id="ARBA00022729"/>
    </source>
</evidence>
<evidence type="ECO:0000313" key="4">
    <source>
        <dbReference type="EMBL" id="MBE9117681.1"/>
    </source>
</evidence>
<comment type="caution">
    <text evidence="4">The sequence shown here is derived from an EMBL/GenBank/DDBJ whole genome shotgun (WGS) entry which is preliminary data.</text>
</comment>
<dbReference type="PANTHER" id="PTHR30024:SF47">
    <property type="entry name" value="TAURINE-BINDING PERIPLASMIC PROTEIN"/>
    <property type="match status" value="1"/>
</dbReference>
<accession>A0A8J7DYA0</accession>
<keyword evidence="5" id="KW-1185">Reference proteome</keyword>
<dbReference type="AlphaFoldDB" id="A0A8J7DYA0"/>
<keyword evidence="3" id="KW-0732">Signal</keyword>
<dbReference type="Pfam" id="PF13379">
    <property type="entry name" value="NMT1_2"/>
    <property type="match status" value="1"/>
</dbReference>
<comment type="similarity">
    <text evidence="2">Belongs to the bacterial solute-binding protein SsuA/TauA family.</text>
</comment>
<comment type="subcellular location">
    <subcellularLocation>
        <location evidence="1">Periplasm</location>
    </subcellularLocation>
</comment>